<proteinExistence type="predicted"/>
<reference evidence="2" key="1">
    <citation type="submission" date="2023-03" db="EMBL/GenBank/DDBJ databases">
        <title>Lomoglobus Profundus gen. nov., sp. nov., a novel member of the phylum Verrucomicrobia, isolated from deep-marine sediment of South China Sea.</title>
        <authorList>
            <person name="Ahmad T."/>
            <person name="Ishaq S.E."/>
            <person name="Wang F."/>
        </authorList>
    </citation>
    <scope>NUCLEOTIDE SEQUENCE</scope>
    <source>
        <strain evidence="2">LMO-M01</strain>
    </source>
</reference>
<sequence length="292" mass="34090">MDPTYFIVSAMVVSLVLFQANQRRASPVLSILNRWLRWLIFGFGLAKIVIDLGVTARPYWMLVLTFLLVYALVETIYRWLEIQALSLSPIPLFPRFRANAGGEEWPTHPRFVKTRDWLRGQGFHVVQSLKAEIAPSIHLRMSVYQDSSNRLRIQILFLPQPGGNIVMCASLSSQTPDGLRYVTDNLYLPFAGFYPENWMVDRSPWRRTLPALLRRHRQRVDGKNIVLQAWETDPLVDLNAQQQALEQVNTELGFLFPHHERDEHGKMTSEARYRVWKEAWLLNYFGRSARYF</sequence>
<accession>A0AAE9ZUF0</accession>
<gene>
    <name evidence="2" type="ORF">PXH66_19345</name>
</gene>
<keyword evidence="3" id="KW-1185">Reference proteome</keyword>
<keyword evidence="1" id="KW-0812">Transmembrane</keyword>
<organism evidence="2 3">
    <name type="scientific">Synoicihabitans lomoniglobus</name>
    <dbReference type="NCBI Taxonomy" id="2909285"/>
    <lineage>
        <taxon>Bacteria</taxon>
        <taxon>Pseudomonadati</taxon>
        <taxon>Verrucomicrobiota</taxon>
        <taxon>Opitutia</taxon>
        <taxon>Opitutales</taxon>
        <taxon>Opitutaceae</taxon>
        <taxon>Synoicihabitans</taxon>
    </lineage>
</organism>
<keyword evidence="1" id="KW-0472">Membrane</keyword>
<protein>
    <submittedName>
        <fullName evidence="2">Uncharacterized protein</fullName>
    </submittedName>
</protein>
<dbReference type="KEGG" id="slom:PXH66_19345"/>
<dbReference type="Proteomes" id="UP001218638">
    <property type="component" value="Chromosome"/>
</dbReference>
<feature type="transmembrane region" description="Helical" evidence="1">
    <location>
        <begin position="59"/>
        <end position="80"/>
    </location>
</feature>
<dbReference type="EMBL" id="CP119075">
    <property type="protein sequence ID" value="WED64501.1"/>
    <property type="molecule type" value="Genomic_DNA"/>
</dbReference>
<dbReference type="RefSeq" id="WP_330930866.1">
    <property type="nucleotide sequence ID" value="NZ_CP119075.1"/>
</dbReference>
<keyword evidence="1" id="KW-1133">Transmembrane helix</keyword>
<feature type="transmembrane region" description="Helical" evidence="1">
    <location>
        <begin position="35"/>
        <end position="52"/>
    </location>
</feature>
<name>A0AAE9ZUF0_9BACT</name>
<evidence type="ECO:0000313" key="3">
    <source>
        <dbReference type="Proteomes" id="UP001218638"/>
    </source>
</evidence>
<dbReference type="AlphaFoldDB" id="A0AAE9ZUF0"/>
<evidence type="ECO:0000313" key="2">
    <source>
        <dbReference type="EMBL" id="WED64501.1"/>
    </source>
</evidence>
<evidence type="ECO:0000256" key="1">
    <source>
        <dbReference type="SAM" id="Phobius"/>
    </source>
</evidence>